<dbReference type="InterPro" id="IPR011009">
    <property type="entry name" value="Kinase-like_dom_sf"/>
</dbReference>
<proteinExistence type="predicted"/>
<dbReference type="GO" id="GO:0031032">
    <property type="term" value="P:actomyosin structure organization"/>
    <property type="evidence" value="ECO:0007669"/>
    <property type="project" value="TreeGrafter"/>
</dbReference>
<dbReference type="SUPFAM" id="SSF56112">
    <property type="entry name" value="Protein kinase-like (PK-like)"/>
    <property type="match status" value="1"/>
</dbReference>
<organism evidence="4 5">
    <name type="scientific">Sphaeroforma arctica JP610</name>
    <dbReference type="NCBI Taxonomy" id="667725"/>
    <lineage>
        <taxon>Eukaryota</taxon>
        <taxon>Ichthyosporea</taxon>
        <taxon>Ichthyophonida</taxon>
        <taxon>Sphaeroforma</taxon>
    </lineage>
</organism>
<dbReference type="EMBL" id="KQ247966">
    <property type="protein sequence ID" value="KNC71872.1"/>
    <property type="molecule type" value="Genomic_DNA"/>
</dbReference>
<dbReference type="InterPro" id="IPR050839">
    <property type="entry name" value="Rho-assoc_Ser/Thr_Kinase"/>
</dbReference>
<dbReference type="Proteomes" id="UP000054560">
    <property type="component" value="Unassembled WGS sequence"/>
</dbReference>
<keyword evidence="1" id="KW-0597">Phosphoprotein</keyword>
<evidence type="ECO:0000313" key="5">
    <source>
        <dbReference type="Proteomes" id="UP000054560"/>
    </source>
</evidence>
<dbReference type="GO" id="GO:0005737">
    <property type="term" value="C:cytoplasm"/>
    <property type="evidence" value="ECO:0007669"/>
    <property type="project" value="TreeGrafter"/>
</dbReference>
<dbReference type="OrthoDB" id="63267at2759"/>
<evidence type="ECO:0008006" key="6">
    <source>
        <dbReference type="Google" id="ProtNLM"/>
    </source>
</evidence>
<accession>A0A0L0F583</accession>
<name>A0A0L0F583_9EUKA</name>
<feature type="non-terminal residue" evidence="4">
    <location>
        <position position="77"/>
    </location>
</feature>
<comment type="catalytic activity">
    <reaction evidence="3">
        <text>L-seryl-[protein] + ATP = O-phospho-L-seryl-[protein] + ADP + H(+)</text>
        <dbReference type="Rhea" id="RHEA:17989"/>
        <dbReference type="Rhea" id="RHEA-COMP:9863"/>
        <dbReference type="Rhea" id="RHEA-COMP:11604"/>
        <dbReference type="ChEBI" id="CHEBI:15378"/>
        <dbReference type="ChEBI" id="CHEBI:29999"/>
        <dbReference type="ChEBI" id="CHEBI:30616"/>
        <dbReference type="ChEBI" id="CHEBI:83421"/>
        <dbReference type="ChEBI" id="CHEBI:456216"/>
        <dbReference type="EC" id="2.7.11.1"/>
    </reaction>
</comment>
<gene>
    <name evidence="4" type="ORF">SARC_15583</name>
</gene>
<dbReference type="PANTHER" id="PTHR22988:SF71">
    <property type="entry name" value="CITRON RHO-INTERACTING KINASE"/>
    <property type="match status" value="1"/>
</dbReference>
<evidence type="ECO:0000256" key="3">
    <source>
        <dbReference type="ARBA" id="ARBA00048679"/>
    </source>
</evidence>
<protein>
    <recommendedName>
        <fullName evidence="6">AGC-kinase C-terminal domain-containing protein</fullName>
    </recommendedName>
</protein>
<dbReference type="Gene3D" id="1.10.510.10">
    <property type="entry name" value="Transferase(Phosphotransferase) domain 1"/>
    <property type="match status" value="1"/>
</dbReference>
<keyword evidence="5" id="KW-1185">Reference proteome</keyword>
<reference evidence="4 5" key="1">
    <citation type="submission" date="2011-02" db="EMBL/GenBank/DDBJ databases">
        <title>The Genome Sequence of Sphaeroforma arctica JP610.</title>
        <authorList>
            <consortium name="The Broad Institute Genome Sequencing Platform"/>
            <person name="Russ C."/>
            <person name="Cuomo C."/>
            <person name="Young S.K."/>
            <person name="Zeng Q."/>
            <person name="Gargeya S."/>
            <person name="Alvarado L."/>
            <person name="Berlin A."/>
            <person name="Chapman S.B."/>
            <person name="Chen Z."/>
            <person name="Freedman E."/>
            <person name="Gellesch M."/>
            <person name="Goldberg J."/>
            <person name="Griggs A."/>
            <person name="Gujja S."/>
            <person name="Heilman E."/>
            <person name="Heiman D."/>
            <person name="Howarth C."/>
            <person name="Mehta T."/>
            <person name="Neiman D."/>
            <person name="Pearson M."/>
            <person name="Roberts A."/>
            <person name="Saif S."/>
            <person name="Shea T."/>
            <person name="Shenoy N."/>
            <person name="Sisk P."/>
            <person name="Stolte C."/>
            <person name="Sykes S."/>
            <person name="White J."/>
            <person name="Yandava C."/>
            <person name="Burger G."/>
            <person name="Gray M.W."/>
            <person name="Holland P.W.H."/>
            <person name="King N."/>
            <person name="Lang F.B.F."/>
            <person name="Roger A.J."/>
            <person name="Ruiz-Trillo I."/>
            <person name="Haas B."/>
            <person name="Nusbaum C."/>
            <person name="Birren B."/>
        </authorList>
    </citation>
    <scope>NUCLEOTIDE SEQUENCE [LARGE SCALE GENOMIC DNA]</scope>
    <source>
        <strain evidence="4 5">JP610</strain>
    </source>
</reference>
<evidence type="ECO:0000256" key="2">
    <source>
        <dbReference type="ARBA" id="ARBA00047899"/>
    </source>
</evidence>
<dbReference type="AlphaFoldDB" id="A0A0L0F583"/>
<dbReference type="RefSeq" id="XP_014145774.1">
    <property type="nucleotide sequence ID" value="XM_014290299.1"/>
</dbReference>
<sequence>MLTGETPFYDDSVLQVYHKIENYQKCLCFDGYEGITVSADAQDLVRGMIQEQSSRLGAGGVAEIMNHRWFNGTDWDQ</sequence>
<evidence type="ECO:0000313" key="4">
    <source>
        <dbReference type="EMBL" id="KNC71872.1"/>
    </source>
</evidence>
<dbReference type="eggNOG" id="KOG0612">
    <property type="taxonomic scope" value="Eukaryota"/>
</dbReference>
<dbReference type="STRING" id="667725.A0A0L0F583"/>
<comment type="catalytic activity">
    <reaction evidence="2">
        <text>L-threonyl-[protein] + ATP = O-phospho-L-threonyl-[protein] + ADP + H(+)</text>
        <dbReference type="Rhea" id="RHEA:46608"/>
        <dbReference type="Rhea" id="RHEA-COMP:11060"/>
        <dbReference type="Rhea" id="RHEA-COMP:11605"/>
        <dbReference type="ChEBI" id="CHEBI:15378"/>
        <dbReference type="ChEBI" id="CHEBI:30013"/>
        <dbReference type="ChEBI" id="CHEBI:30616"/>
        <dbReference type="ChEBI" id="CHEBI:61977"/>
        <dbReference type="ChEBI" id="CHEBI:456216"/>
        <dbReference type="EC" id="2.7.11.1"/>
    </reaction>
</comment>
<dbReference type="PANTHER" id="PTHR22988">
    <property type="entry name" value="MYOTONIC DYSTROPHY S/T KINASE-RELATED"/>
    <property type="match status" value="1"/>
</dbReference>
<evidence type="ECO:0000256" key="1">
    <source>
        <dbReference type="ARBA" id="ARBA00022553"/>
    </source>
</evidence>
<dbReference type="GO" id="GO:0005856">
    <property type="term" value="C:cytoskeleton"/>
    <property type="evidence" value="ECO:0007669"/>
    <property type="project" value="TreeGrafter"/>
</dbReference>
<dbReference type="GeneID" id="25916087"/>
<dbReference type="GO" id="GO:0004674">
    <property type="term" value="F:protein serine/threonine kinase activity"/>
    <property type="evidence" value="ECO:0007669"/>
    <property type="project" value="UniProtKB-EC"/>
</dbReference>